<comment type="caution">
    <text evidence="1">The sequence shown here is derived from an EMBL/GenBank/DDBJ whole genome shotgun (WGS) entry which is preliminary data.</text>
</comment>
<feature type="non-terminal residue" evidence="1">
    <location>
        <position position="1"/>
    </location>
</feature>
<evidence type="ECO:0000313" key="1">
    <source>
        <dbReference type="EMBL" id="GAI65466.1"/>
    </source>
</evidence>
<accession>X1RER3</accession>
<proteinExistence type="predicted"/>
<dbReference type="AlphaFoldDB" id="X1RER3"/>
<reference evidence="1" key="1">
    <citation type="journal article" date="2014" name="Front. Microbiol.">
        <title>High frequency of phylogenetically diverse reductive dehalogenase-homologous genes in deep subseafloor sedimentary metagenomes.</title>
        <authorList>
            <person name="Kawai M."/>
            <person name="Futagami T."/>
            <person name="Toyoda A."/>
            <person name="Takaki Y."/>
            <person name="Nishi S."/>
            <person name="Hori S."/>
            <person name="Arai W."/>
            <person name="Tsubouchi T."/>
            <person name="Morono Y."/>
            <person name="Uchiyama I."/>
            <person name="Ito T."/>
            <person name="Fujiyama A."/>
            <person name="Inagaki F."/>
            <person name="Takami H."/>
        </authorList>
    </citation>
    <scope>NUCLEOTIDE SEQUENCE</scope>
    <source>
        <strain evidence="1">Expedition CK06-06</strain>
    </source>
</reference>
<name>X1RER3_9ZZZZ</name>
<gene>
    <name evidence="1" type="ORF">S12H4_05717</name>
</gene>
<dbReference type="EMBL" id="BARW01001924">
    <property type="protein sequence ID" value="GAI65466.1"/>
    <property type="molecule type" value="Genomic_DNA"/>
</dbReference>
<sequence length="38" mass="4584">RLFNIWKQAMTGISESVINAYRILPLIFYFILPEELRK</sequence>
<organism evidence="1">
    <name type="scientific">marine sediment metagenome</name>
    <dbReference type="NCBI Taxonomy" id="412755"/>
    <lineage>
        <taxon>unclassified sequences</taxon>
        <taxon>metagenomes</taxon>
        <taxon>ecological metagenomes</taxon>
    </lineage>
</organism>
<protein>
    <submittedName>
        <fullName evidence="1">Uncharacterized protein</fullName>
    </submittedName>
</protein>